<dbReference type="InterPro" id="IPR011701">
    <property type="entry name" value="MFS"/>
</dbReference>
<dbReference type="PANTHER" id="PTHR11360:SF290">
    <property type="entry name" value="MONOCARBOXYLATE MFS PERMEASE"/>
    <property type="match status" value="1"/>
</dbReference>
<dbReference type="InterPro" id="IPR050327">
    <property type="entry name" value="Proton-linked_MCT"/>
</dbReference>
<protein>
    <submittedName>
        <fullName evidence="6">MFS transporter</fullName>
    </submittedName>
</protein>
<reference evidence="6 7" key="1">
    <citation type="submission" date="2018-09" db="EMBL/GenBank/DDBJ databases">
        <authorList>
            <person name="Zhu H."/>
        </authorList>
    </citation>
    <scope>NUCLEOTIDE SEQUENCE [LARGE SCALE GENOMIC DNA]</scope>
    <source>
        <strain evidence="6 7">K2S05-167</strain>
    </source>
</reference>
<sequence>MALMSGQRSLVWALALLNTVAYGVLYYAQPLLAVQFEQAHGWTRSQTSLAFTLALLVTAFTAPRLGRTLDERGGRSLLALGAALGAISFALLALSSTLWLFTSAWLLAGVAMGLTFYEATFTVLGQHIQGANRTGATLTITLIAGRASTIFVPLITALLQGTGLLPTLLIISSLLLLCSVVVWRVVPLGNGQSHARQRVPFTQDAFFRLVTTAFTLTRVVMLGLGLQLVPMLLHDGYLPAHAAWIAGLMGAAALPGRMLFVPALGRLGVLRLTTLLVLMLLMATGLMILPHDTWLVLLATPLFGIANGALTLARAELLVAHYHPQVFGSVNGQISWWVNLAQAMTPFGMGWLFARSASYQPSLWMLVGLTLTAVITMAHLQRLDQVTPQITPASTP</sequence>
<feature type="transmembrane region" description="Helical" evidence="4">
    <location>
        <begin position="334"/>
        <end position="353"/>
    </location>
</feature>
<feature type="transmembrane region" description="Helical" evidence="4">
    <location>
        <begin position="294"/>
        <end position="313"/>
    </location>
</feature>
<comment type="caution">
    <text evidence="6">The sequence shown here is derived from an EMBL/GenBank/DDBJ whole genome shotgun (WGS) entry which is preliminary data.</text>
</comment>
<accession>A0A418VEI8</accession>
<dbReference type="Proteomes" id="UP000286287">
    <property type="component" value="Unassembled WGS sequence"/>
</dbReference>
<evidence type="ECO:0000256" key="4">
    <source>
        <dbReference type="SAM" id="Phobius"/>
    </source>
</evidence>
<evidence type="ECO:0000256" key="3">
    <source>
        <dbReference type="ARBA" id="ARBA00023136"/>
    </source>
</evidence>
<dbReference type="OrthoDB" id="66388at2"/>
<feature type="transmembrane region" description="Helical" evidence="4">
    <location>
        <begin position="165"/>
        <end position="186"/>
    </location>
</feature>
<evidence type="ECO:0000256" key="2">
    <source>
        <dbReference type="ARBA" id="ARBA00022989"/>
    </source>
</evidence>
<dbReference type="InterPro" id="IPR036259">
    <property type="entry name" value="MFS_trans_sf"/>
</dbReference>
<evidence type="ECO:0000313" key="6">
    <source>
        <dbReference type="EMBL" id="RJF74505.1"/>
    </source>
</evidence>
<feature type="transmembrane region" description="Helical" evidence="4">
    <location>
        <begin position="359"/>
        <end position="380"/>
    </location>
</feature>
<feature type="transmembrane region" description="Helical" evidence="4">
    <location>
        <begin position="9"/>
        <end position="28"/>
    </location>
</feature>
<dbReference type="PANTHER" id="PTHR11360">
    <property type="entry name" value="MONOCARBOXYLATE TRANSPORTER"/>
    <property type="match status" value="1"/>
</dbReference>
<name>A0A418VEI8_9DEIO</name>
<feature type="transmembrane region" description="Helical" evidence="4">
    <location>
        <begin position="136"/>
        <end position="159"/>
    </location>
</feature>
<gene>
    <name evidence="6" type="ORF">D3875_04285</name>
</gene>
<proteinExistence type="predicted"/>
<dbReference type="RefSeq" id="WP_119761501.1">
    <property type="nucleotide sequence ID" value="NZ_QYUJ01000010.1"/>
</dbReference>
<dbReference type="GO" id="GO:0022857">
    <property type="term" value="F:transmembrane transporter activity"/>
    <property type="evidence" value="ECO:0007669"/>
    <property type="project" value="InterPro"/>
</dbReference>
<dbReference type="Gene3D" id="1.20.1250.20">
    <property type="entry name" value="MFS general substrate transporter like domains"/>
    <property type="match status" value="1"/>
</dbReference>
<feature type="domain" description="Major facilitator superfamily (MFS) profile" evidence="5">
    <location>
        <begin position="7"/>
        <end position="385"/>
    </location>
</feature>
<evidence type="ECO:0000259" key="5">
    <source>
        <dbReference type="PROSITE" id="PS50850"/>
    </source>
</evidence>
<feature type="transmembrane region" description="Helical" evidence="4">
    <location>
        <begin position="267"/>
        <end position="288"/>
    </location>
</feature>
<keyword evidence="7" id="KW-1185">Reference proteome</keyword>
<dbReference type="AlphaFoldDB" id="A0A418VEI8"/>
<feature type="transmembrane region" description="Helical" evidence="4">
    <location>
        <begin position="77"/>
        <end position="99"/>
    </location>
</feature>
<dbReference type="EMBL" id="QYUJ01000010">
    <property type="protein sequence ID" value="RJF74505.1"/>
    <property type="molecule type" value="Genomic_DNA"/>
</dbReference>
<evidence type="ECO:0000256" key="1">
    <source>
        <dbReference type="ARBA" id="ARBA00022692"/>
    </source>
</evidence>
<feature type="transmembrane region" description="Helical" evidence="4">
    <location>
        <begin position="105"/>
        <end position="124"/>
    </location>
</feature>
<feature type="transmembrane region" description="Helical" evidence="4">
    <location>
        <begin position="241"/>
        <end position="260"/>
    </location>
</feature>
<dbReference type="SUPFAM" id="SSF103473">
    <property type="entry name" value="MFS general substrate transporter"/>
    <property type="match status" value="1"/>
</dbReference>
<organism evidence="6 7">
    <name type="scientific">Deinococcus cavernae</name>
    <dbReference type="NCBI Taxonomy" id="2320857"/>
    <lineage>
        <taxon>Bacteria</taxon>
        <taxon>Thermotogati</taxon>
        <taxon>Deinococcota</taxon>
        <taxon>Deinococci</taxon>
        <taxon>Deinococcales</taxon>
        <taxon>Deinococcaceae</taxon>
        <taxon>Deinococcus</taxon>
    </lineage>
</organism>
<dbReference type="PROSITE" id="PS50850">
    <property type="entry name" value="MFS"/>
    <property type="match status" value="1"/>
</dbReference>
<keyword evidence="1 4" id="KW-0812">Transmembrane</keyword>
<evidence type="ECO:0000313" key="7">
    <source>
        <dbReference type="Proteomes" id="UP000286287"/>
    </source>
</evidence>
<feature type="transmembrane region" description="Helical" evidence="4">
    <location>
        <begin position="48"/>
        <end position="65"/>
    </location>
</feature>
<dbReference type="Pfam" id="PF07690">
    <property type="entry name" value="MFS_1"/>
    <property type="match status" value="1"/>
</dbReference>
<keyword evidence="3 4" id="KW-0472">Membrane</keyword>
<keyword evidence="2 4" id="KW-1133">Transmembrane helix</keyword>
<dbReference type="InterPro" id="IPR020846">
    <property type="entry name" value="MFS_dom"/>
</dbReference>
<feature type="transmembrane region" description="Helical" evidence="4">
    <location>
        <begin position="206"/>
        <end position="229"/>
    </location>
</feature>